<gene>
    <name evidence="2" type="ORF">SAMN05216409_118108</name>
</gene>
<dbReference type="Proteomes" id="UP000183210">
    <property type="component" value="Unassembled WGS sequence"/>
</dbReference>
<comment type="caution">
    <text evidence="2">The sequence shown here is derived from an EMBL/GenBank/DDBJ whole genome shotgun (WGS) entry which is preliminary data.</text>
</comment>
<name>A0A9X8MH76_9PSED</name>
<evidence type="ECO:0000313" key="2">
    <source>
        <dbReference type="EMBL" id="SER37722.1"/>
    </source>
</evidence>
<dbReference type="EMBL" id="FOEV01000018">
    <property type="protein sequence ID" value="SER37722.1"/>
    <property type="molecule type" value="Genomic_DNA"/>
</dbReference>
<sequence length="85" mass="9812">MSSDKHERDPRIDPRKGDRLRDETGRLMTVDYVYALRTNSKAKQVSYTVGERDSGNVCGLTNWRRYYKRAKVLHVEAEHVPSMGG</sequence>
<proteinExistence type="predicted"/>
<dbReference type="GeneID" id="300268776"/>
<evidence type="ECO:0000313" key="3">
    <source>
        <dbReference type="Proteomes" id="UP000183210"/>
    </source>
</evidence>
<dbReference type="AlphaFoldDB" id="A0A9X8MH76"/>
<accession>A0A9X8MH76</accession>
<organism evidence="2 3">
    <name type="scientific">Pseudomonas lutea</name>
    <dbReference type="NCBI Taxonomy" id="243924"/>
    <lineage>
        <taxon>Bacteria</taxon>
        <taxon>Pseudomonadati</taxon>
        <taxon>Pseudomonadota</taxon>
        <taxon>Gammaproteobacteria</taxon>
        <taxon>Pseudomonadales</taxon>
        <taxon>Pseudomonadaceae</taxon>
        <taxon>Pseudomonas</taxon>
    </lineage>
</organism>
<reference evidence="2 3" key="1">
    <citation type="submission" date="2016-10" db="EMBL/GenBank/DDBJ databases">
        <authorList>
            <person name="Varghese N."/>
            <person name="Submissions S."/>
        </authorList>
    </citation>
    <scope>NUCLEOTIDE SEQUENCE [LARGE SCALE GENOMIC DNA]</scope>
    <source>
        <strain evidence="2 3">LMG 21974</strain>
    </source>
</reference>
<protein>
    <submittedName>
        <fullName evidence="2">Uncharacterized protein</fullName>
    </submittedName>
</protein>
<dbReference type="RefSeq" id="WP_074829774.1">
    <property type="nucleotide sequence ID" value="NZ_FOEV01000018.1"/>
</dbReference>
<feature type="region of interest" description="Disordered" evidence="1">
    <location>
        <begin position="1"/>
        <end position="23"/>
    </location>
</feature>
<evidence type="ECO:0000256" key="1">
    <source>
        <dbReference type="SAM" id="MobiDB-lite"/>
    </source>
</evidence>